<reference evidence="1 2" key="1">
    <citation type="journal article" date="2014" name="BMC Genomics">
        <title>Comparison of environmental and isolate Sulfobacillus genomes reveals diverse carbon, sulfur, nitrogen, and hydrogen metabolisms.</title>
        <authorList>
            <person name="Justice N.B."/>
            <person name="Norman A."/>
            <person name="Brown C.T."/>
            <person name="Singh A."/>
            <person name="Thomas B.C."/>
            <person name="Banfield J.F."/>
        </authorList>
    </citation>
    <scope>NUCLEOTIDE SEQUENCE [LARGE SCALE GENOMIC DNA]</scope>
    <source>
        <strain evidence="1">AMDSBA1</strain>
    </source>
</reference>
<name>A0A2T2WTF2_9FIRM</name>
<dbReference type="Proteomes" id="UP000242699">
    <property type="component" value="Unassembled WGS sequence"/>
</dbReference>
<comment type="caution">
    <text evidence="1">The sequence shown here is derived from an EMBL/GenBank/DDBJ whole genome shotgun (WGS) entry which is preliminary data.</text>
</comment>
<gene>
    <name evidence="1" type="ORF">C7B43_16610</name>
</gene>
<sequence>MIFVAVDRENPSTMHYHVSLTRDAEQLGRDLIDLGTRLIQHAQQSHSLLEWHVSSIPGASSDASLGLVVSGLLPQDSPTDLSCPVCGGVKTLQKRVNEDHDEIWICTDCPAVLFTYWNDAQIDRLYTVIQTNPDDGQSV</sequence>
<evidence type="ECO:0000313" key="1">
    <source>
        <dbReference type="EMBL" id="PSR25531.1"/>
    </source>
</evidence>
<organism evidence="1 2">
    <name type="scientific">Sulfobacillus benefaciens</name>
    <dbReference type="NCBI Taxonomy" id="453960"/>
    <lineage>
        <taxon>Bacteria</taxon>
        <taxon>Bacillati</taxon>
        <taxon>Bacillota</taxon>
        <taxon>Clostridia</taxon>
        <taxon>Eubacteriales</taxon>
        <taxon>Clostridiales Family XVII. Incertae Sedis</taxon>
        <taxon>Sulfobacillus</taxon>
    </lineage>
</organism>
<dbReference type="EMBL" id="PXYT01000053">
    <property type="protein sequence ID" value="PSR25531.1"/>
    <property type="molecule type" value="Genomic_DNA"/>
</dbReference>
<protein>
    <submittedName>
        <fullName evidence="1">Uncharacterized protein</fullName>
    </submittedName>
</protein>
<proteinExistence type="predicted"/>
<dbReference type="AlphaFoldDB" id="A0A2T2WTF2"/>
<accession>A0A2T2WTF2</accession>
<evidence type="ECO:0000313" key="2">
    <source>
        <dbReference type="Proteomes" id="UP000242699"/>
    </source>
</evidence>